<organism evidence="15">
    <name type="scientific">Dictyoglomus thermophilum</name>
    <dbReference type="NCBI Taxonomy" id="14"/>
    <lineage>
        <taxon>Bacteria</taxon>
        <taxon>Pseudomonadati</taxon>
        <taxon>Dictyoglomota</taxon>
        <taxon>Dictyoglomia</taxon>
        <taxon>Dictyoglomales</taxon>
        <taxon>Dictyoglomaceae</taxon>
        <taxon>Dictyoglomus</taxon>
    </lineage>
</organism>
<feature type="binding site" evidence="10 13">
    <location>
        <position position="34"/>
    </location>
    <ligand>
        <name>a divalent metal cation</name>
        <dbReference type="ChEBI" id="CHEBI:60240"/>
    </ligand>
</feature>
<evidence type="ECO:0000256" key="7">
    <source>
        <dbReference type="ARBA" id="ARBA00013188"/>
    </source>
</evidence>
<name>A0A7C3MQX9_DICTH</name>
<comment type="cofactor">
    <cofactor evidence="5">
        <name>Fe(2+)</name>
        <dbReference type="ChEBI" id="CHEBI:29033"/>
    </cofactor>
</comment>
<comment type="pathway">
    <text evidence="10">Carbohydrate degradation.</text>
</comment>
<dbReference type="EC" id="5.1.3.1" evidence="7 10"/>
<dbReference type="PANTHER" id="PTHR11749">
    <property type="entry name" value="RIBULOSE-5-PHOSPHATE-3-EPIMERASE"/>
    <property type="match status" value="1"/>
</dbReference>
<dbReference type="NCBIfam" id="TIGR01163">
    <property type="entry name" value="rpe"/>
    <property type="match status" value="1"/>
</dbReference>
<keyword evidence="13" id="KW-0170">Cobalt</keyword>
<dbReference type="AlphaFoldDB" id="A0A7C3MQX9"/>
<feature type="binding site" evidence="14">
    <location>
        <position position="176"/>
    </location>
    <ligand>
        <name>substrate</name>
    </ligand>
</feature>
<evidence type="ECO:0000256" key="4">
    <source>
        <dbReference type="ARBA" id="ARBA00001947"/>
    </source>
</evidence>
<evidence type="ECO:0000256" key="6">
    <source>
        <dbReference type="ARBA" id="ARBA00009541"/>
    </source>
</evidence>
<comment type="similarity">
    <text evidence="6 10 11">Belongs to the ribulose-phosphate 3-epimerase family.</text>
</comment>
<dbReference type="EMBL" id="DTIN01000014">
    <property type="protein sequence ID" value="HFX13506.1"/>
    <property type="molecule type" value="Genomic_DNA"/>
</dbReference>
<dbReference type="GO" id="GO:0005737">
    <property type="term" value="C:cytoplasm"/>
    <property type="evidence" value="ECO:0007669"/>
    <property type="project" value="UniProtKB-ARBA"/>
</dbReference>
<gene>
    <name evidence="10 15" type="primary">rpe</name>
    <name evidence="15" type="ORF">ENW00_04990</name>
</gene>
<dbReference type="FunFam" id="3.20.20.70:FF:000004">
    <property type="entry name" value="Ribulose-phosphate 3-epimerase"/>
    <property type="match status" value="1"/>
</dbReference>
<dbReference type="InterPro" id="IPR013785">
    <property type="entry name" value="Aldolase_TIM"/>
</dbReference>
<feature type="binding site" evidence="10 13">
    <location>
        <position position="32"/>
    </location>
    <ligand>
        <name>a divalent metal cation</name>
        <dbReference type="ChEBI" id="CHEBI:60240"/>
    </ligand>
</feature>
<dbReference type="PROSITE" id="PS01085">
    <property type="entry name" value="RIBUL_P_3_EPIMER_1"/>
    <property type="match status" value="1"/>
</dbReference>
<comment type="function">
    <text evidence="10">Catalyzes the reversible epimerization of D-ribulose 5-phosphate to D-xylulose 5-phosphate.</text>
</comment>
<evidence type="ECO:0000256" key="5">
    <source>
        <dbReference type="ARBA" id="ARBA00001954"/>
    </source>
</evidence>
<dbReference type="PROSITE" id="PS01086">
    <property type="entry name" value="RIBUL_P_3_EPIMER_2"/>
    <property type="match status" value="1"/>
</dbReference>
<comment type="caution">
    <text evidence="15">The sequence shown here is derived from an EMBL/GenBank/DDBJ whole genome shotgun (WGS) entry which is preliminary data.</text>
</comment>
<comment type="catalytic activity">
    <reaction evidence="1 10 11">
        <text>D-ribulose 5-phosphate = D-xylulose 5-phosphate</text>
        <dbReference type="Rhea" id="RHEA:13677"/>
        <dbReference type="ChEBI" id="CHEBI:57737"/>
        <dbReference type="ChEBI" id="CHEBI:58121"/>
        <dbReference type="EC" id="5.1.3.1"/>
    </reaction>
</comment>
<dbReference type="HAMAP" id="MF_02227">
    <property type="entry name" value="RPE"/>
    <property type="match status" value="1"/>
</dbReference>
<proteinExistence type="inferred from homology"/>
<dbReference type="GO" id="GO:0004750">
    <property type="term" value="F:D-ribulose-phosphate 3-epimerase activity"/>
    <property type="evidence" value="ECO:0007669"/>
    <property type="project" value="UniProtKB-UniRule"/>
</dbReference>
<evidence type="ECO:0000256" key="3">
    <source>
        <dbReference type="ARBA" id="ARBA00001941"/>
    </source>
</evidence>
<dbReference type="CDD" id="cd00429">
    <property type="entry name" value="RPE"/>
    <property type="match status" value="1"/>
</dbReference>
<keyword evidence="9 10" id="KW-0413">Isomerase</keyword>
<dbReference type="GO" id="GO:0006098">
    <property type="term" value="P:pentose-phosphate shunt"/>
    <property type="evidence" value="ECO:0007669"/>
    <property type="project" value="UniProtKB-UniRule"/>
</dbReference>
<evidence type="ECO:0000313" key="15">
    <source>
        <dbReference type="EMBL" id="HFX13506.1"/>
    </source>
</evidence>
<evidence type="ECO:0000256" key="12">
    <source>
        <dbReference type="PIRSR" id="PIRSR001461-1"/>
    </source>
</evidence>
<keyword evidence="10 11" id="KW-0119">Carbohydrate metabolism</keyword>
<dbReference type="PIRSF" id="PIRSF001461">
    <property type="entry name" value="RPE"/>
    <property type="match status" value="1"/>
</dbReference>
<evidence type="ECO:0000256" key="2">
    <source>
        <dbReference type="ARBA" id="ARBA00001936"/>
    </source>
</evidence>
<keyword evidence="13" id="KW-0464">Manganese</keyword>
<comment type="cofactor">
    <cofactor evidence="10 13">
        <name>a divalent metal cation</name>
        <dbReference type="ChEBI" id="CHEBI:60240"/>
    </cofactor>
    <text evidence="10 13">Binds 1 divalent metal cation per subunit.</text>
</comment>
<feature type="active site" description="Proton donor" evidence="10 12">
    <location>
        <position position="174"/>
    </location>
</feature>
<evidence type="ECO:0000256" key="14">
    <source>
        <dbReference type="PIRSR" id="PIRSR001461-3"/>
    </source>
</evidence>
<dbReference type="Gene3D" id="3.20.20.70">
    <property type="entry name" value="Aldolase class I"/>
    <property type="match status" value="1"/>
</dbReference>
<comment type="caution">
    <text evidence="10">Lacks conserved residue(s) required for the propagation of feature annotation.</text>
</comment>
<evidence type="ECO:0000256" key="11">
    <source>
        <dbReference type="PIRNR" id="PIRNR001461"/>
    </source>
</evidence>
<keyword evidence="13" id="KW-0862">Zinc</keyword>
<keyword evidence="8 10" id="KW-0479">Metal-binding</keyword>
<feature type="binding site" evidence="10 13">
    <location>
        <position position="65"/>
    </location>
    <ligand>
        <name>a divalent metal cation</name>
        <dbReference type="ChEBI" id="CHEBI:60240"/>
    </ligand>
</feature>
<protein>
    <recommendedName>
        <fullName evidence="7 10">Ribulose-phosphate 3-epimerase</fullName>
        <ecNumber evidence="7 10">5.1.3.1</ecNumber>
    </recommendedName>
</protein>
<sequence length="220" mass="24787">MKVQVFPSILSADLLNMEKSIRLVEEYSDALHVDIMDGHFVPNLSYGPSLVKAIKKRFNLLLNVHLMVEKPELFVDMFIESGADHLGFHIENTYHPQRLLKYIREHKVRPFITLNPATPLSTLDYLLGEVDLVLLMTVNPGYGGQEFLPFCLKKIRDLRERAIKEGINLDIMVDGGIDLKTAPLVVSAGANILISGQGIFGSEDPKNVILRMKTLTYKEV</sequence>
<dbReference type="GO" id="GO:0046872">
    <property type="term" value="F:metal ion binding"/>
    <property type="evidence" value="ECO:0007669"/>
    <property type="project" value="UniProtKB-UniRule"/>
</dbReference>
<feature type="binding site" evidence="10 13">
    <location>
        <position position="174"/>
    </location>
    <ligand>
        <name>a divalent metal cation</name>
        <dbReference type="ChEBI" id="CHEBI:60240"/>
    </ligand>
</feature>
<evidence type="ECO:0000256" key="8">
    <source>
        <dbReference type="ARBA" id="ARBA00022723"/>
    </source>
</evidence>
<feature type="binding site" evidence="10 14">
    <location>
        <position position="8"/>
    </location>
    <ligand>
        <name>substrate</name>
    </ligand>
</feature>
<dbReference type="InterPro" id="IPR000056">
    <property type="entry name" value="Ribul_P_3_epim-like"/>
</dbReference>
<comment type="cofactor">
    <cofactor evidence="2">
        <name>Mn(2+)</name>
        <dbReference type="ChEBI" id="CHEBI:29035"/>
    </cofactor>
</comment>
<comment type="cofactor">
    <cofactor evidence="4">
        <name>Zn(2+)</name>
        <dbReference type="ChEBI" id="CHEBI:29105"/>
    </cofactor>
</comment>
<feature type="binding site" evidence="10 14">
    <location>
        <begin position="141"/>
        <end position="144"/>
    </location>
    <ligand>
        <name>substrate</name>
    </ligand>
</feature>
<feature type="binding site" evidence="10">
    <location>
        <begin position="174"/>
        <end position="176"/>
    </location>
    <ligand>
        <name>substrate</name>
    </ligand>
</feature>
<dbReference type="NCBIfam" id="NF004076">
    <property type="entry name" value="PRK05581.1-4"/>
    <property type="match status" value="1"/>
</dbReference>
<dbReference type="InterPro" id="IPR011060">
    <property type="entry name" value="RibuloseP-bd_barrel"/>
</dbReference>
<feature type="active site" description="Proton acceptor" evidence="10 12">
    <location>
        <position position="34"/>
    </location>
</feature>
<evidence type="ECO:0000256" key="10">
    <source>
        <dbReference type="HAMAP-Rule" id="MF_02227"/>
    </source>
</evidence>
<dbReference type="Pfam" id="PF00834">
    <property type="entry name" value="Ribul_P_3_epim"/>
    <property type="match status" value="1"/>
</dbReference>
<evidence type="ECO:0000256" key="9">
    <source>
        <dbReference type="ARBA" id="ARBA00023235"/>
    </source>
</evidence>
<reference evidence="15" key="1">
    <citation type="journal article" date="2020" name="mSystems">
        <title>Genome- and Community-Level Interaction Insights into Carbon Utilization and Element Cycling Functions of Hydrothermarchaeota in Hydrothermal Sediment.</title>
        <authorList>
            <person name="Zhou Z."/>
            <person name="Liu Y."/>
            <person name="Xu W."/>
            <person name="Pan J."/>
            <person name="Luo Z.H."/>
            <person name="Li M."/>
        </authorList>
    </citation>
    <scope>NUCLEOTIDE SEQUENCE [LARGE SCALE GENOMIC DNA]</scope>
    <source>
        <strain evidence="15">SpSt-81</strain>
    </source>
</reference>
<comment type="cofactor">
    <cofactor evidence="3">
        <name>Co(2+)</name>
        <dbReference type="ChEBI" id="CHEBI:48828"/>
    </cofactor>
</comment>
<dbReference type="InterPro" id="IPR026019">
    <property type="entry name" value="Ribul_P_3_epim"/>
</dbReference>
<evidence type="ECO:0000256" key="13">
    <source>
        <dbReference type="PIRSR" id="PIRSR001461-2"/>
    </source>
</evidence>
<feature type="binding site" evidence="10 14">
    <location>
        <position position="65"/>
    </location>
    <ligand>
        <name>substrate</name>
    </ligand>
</feature>
<dbReference type="GO" id="GO:0019323">
    <property type="term" value="P:pentose catabolic process"/>
    <property type="evidence" value="ECO:0007669"/>
    <property type="project" value="UniProtKB-UniRule"/>
</dbReference>
<dbReference type="SUPFAM" id="SSF51366">
    <property type="entry name" value="Ribulose-phoshate binding barrel"/>
    <property type="match status" value="1"/>
</dbReference>
<accession>A0A7C3MQX9</accession>
<evidence type="ECO:0000256" key="1">
    <source>
        <dbReference type="ARBA" id="ARBA00001782"/>
    </source>
</evidence>